<evidence type="ECO:0000313" key="3">
    <source>
        <dbReference type="Proteomes" id="UP001604277"/>
    </source>
</evidence>
<feature type="region of interest" description="Disordered" evidence="1">
    <location>
        <begin position="1"/>
        <end position="42"/>
    </location>
</feature>
<feature type="region of interest" description="Disordered" evidence="1">
    <location>
        <begin position="83"/>
        <end position="107"/>
    </location>
</feature>
<gene>
    <name evidence="2" type="ORF">Fot_13615</name>
</gene>
<dbReference type="AlphaFoldDB" id="A0ABD1W490"/>
<sequence length="107" mass="12476">MFRKIPANKKFLNPRPSKNRDEHTFSAKKSAKNWARKVSKQAASVEAKISKLEWSRGHRNSYRRQNQQPLCAKSATLWSRKWSKQASDLGDISARWSRGHRKNNNGR</sequence>
<proteinExistence type="predicted"/>
<dbReference type="Proteomes" id="UP001604277">
    <property type="component" value="Unassembled WGS sequence"/>
</dbReference>
<evidence type="ECO:0000313" key="2">
    <source>
        <dbReference type="EMBL" id="KAL2544382.1"/>
    </source>
</evidence>
<accession>A0ABD1W490</accession>
<organism evidence="2 3">
    <name type="scientific">Forsythia ovata</name>
    <dbReference type="NCBI Taxonomy" id="205694"/>
    <lineage>
        <taxon>Eukaryota</taxon>
        <taxon>Viridiplantae</taxon>
        <taxon>Streptophyta</taxon>
        <taxon>Embryophyta</taxon>
        <taxon>Tracheophyta</taxon>
        <taxon>Spermatophyta</taxon>
        <taxon>Magnoliopsida</taxon>
        <taxon>eudicotyledons</taxon>
        <taxon>Gunneridae</taxon>
        <taxon>Pentapetalae</taxon>
        <taxon>asterids</taxon>
        <taxon>lamiids</taxon>
        <taxon>Lamiales</taxon>
        <taxon>Oleaceae</taxon>
        <taxon>Forsythieae</taxon>
        <taxon>Forsythia</taxon>
    </lineage>
</organism>
<keyword evidence="3" id="KW-1185">Reference proteome</keyword>
<comment type="caution">
    <text evidence="2">The sequence shown here is derived from an EMBL/GenBank/DDBJ whole genome shotgun (WGS) entry which is preliminary data.</text>
</comment>
<reference evidence="3" key="1">
    <citation type="submission" date="2024-07" db="EMBL/GenBank/DDBJ databases">
        <title>Two chromosome-level genome assemblies of Korean endemic species Abeliophyllum distichum and Forsythia ovata (Oleaceae).</title>
        <authorList>
            <person name="Jang H."/>
        </authorList>
    </citation>
    <scope>NUCLEOTIDE SEQUENCE [LARGE SCALE GENOMIC DNA]</scope>
</reference>
<dbReference type="EMBL" id="JBFOLJ010000004">
    <property type="protein sequence ID" value="KAL2544382.1"/>
    <property type="molecule type" value="Genomic_DNA"/>
</dbReference>
<name>A0ABD1W490_9LAMI</name>
<feature type="compositionally biased region" description="Basic residues" evidence="1">
    <location>
        <begin position="29"/>
        <end position="39"/>
    </location>
</feature>
<feature type="compositionally biased region" description="Basic residues" evidence="1">
    <location>
        <begin position="97"/>
        <end position="107"/>
    </location>
</feature>
<protein>
    <submittedName>
        <fullName evidence="2">Uncharacterized protein</fullName>
    </submittedName>
</protein>
<evidence type="ECO:0000256" key="1">
    <source>
        <dbReference type="SAM" id="MobiDB-lite"/>
    </source>
</evidence>